<dbReference type="RefSeq" id="WP_050363551.1">
    <property type="nucleotide sequence ID" value="NZ_JNAD02000013.1"/>
</dbReference>
<accession>A0A3M8EWY9</accession>
<gene>
    <name evidence="1" type="ORF">SFRA_024245</name>
</gene>
<proteinExistence type="predicted"/>
<dbReference type="AlphaFoldDB" id="A0A3M8EWY9"/>
<dbReference type="EMBL" id="JNAD02000013">
    <property type="protein sequence ID" value="RKM92513.1"/>
    <property type="molecule type" value="Genomic_DNA"/>
</dbReference>
<sequence length="194" mass="20974">MPPESSGFQQRLAAANARIEYGNDERTAGADDKARAIAEEAARRGRGGPRELARELGVSEKTISQAIARAKRAPAPGRTLPADTLDRLLAAERETLPPLAALQWAALAWLVRGTVIDVSWIEQPGQLLAHDVEDAELDEELRPDALAEACRGWSRVQALAVIDACQRDDLATLPIKKETALTSAGSLRAREKKP</sequence>
<dbReference type="Proteomes" id="UP000028058">
    <property type="component" value="Unassembled WGS sequence"/>
</dbReference>
<keyword evidence="2" id="KW-1185">Reference proteome</keyword>
<evidence type="ECO:0000313" key="2">
    <source>
        <dbReference type="Proteomes" id="UP000028058"/>
    </source>
</evidence>
<protein>
    <submittedName>
        <fullName evidence="1">Uncharacterized protein</fullName>
    </submittedName>
</protein>
<reference evidence="1 2" key="1">
    <citation type="journal article" date="2014" name="Genome Announc.">
        <title>Draft Genome Sequence of Streptomyces fradiae ATCC 19609, a Strain Highly Sensitive to Antibiotics.</title>
        <authorList>
            <person name="Bekker O.B."/>
            <person name="Klimina K.M."/>
            <person name="Vatlin A.A."/>
            <person name="Zakharevich N.V."/>
            <person name="Kasianov A.S."/>
            <person name="Danilenko V.N."/>
        </authorList>
    </citation>
    <scope>NUCLEOTIDE SEQUENCE [LARGE SCALE GENOMIC DNA]</scope>
    <source>
        <strain evidence="1 2">ATCC 19609</strain>
    </source>
</reference>
<dbReference type="OrthoDB" id="4337879at2"/>
<evidence type="ECO:0000313" key="1">
    <source>
        <dbReference type="EMBL" id="RKM92513.1"/>
    </source>
</evidence>
<comment type="caution">
    <text evidence="1">The sequence shown here is derived from an EMBL/GenBank/DDBJ whole genome shotgun (WGS) entry which is preliminary data.</text>
</comment>
<organism evidence="1 2">
    <name type="scientific">Streptomyces xinghaiensis</name>
    <dbReference type="NCBI Taxonomy" id="1038928"/>
    <lineage>
        <taxon>Bacteria</taxon>
        <taxon>Bacillati</taxon>
        <taxon>Actinomycetota</taxon>
        <taxon>Actinomycetes</taxon>
        <taxon>Kitasatosporales</taxon>
        <taxon>Streptomycetaceae</taxon>
        <taxon>Streptomyces</taxon>
    </lineage>
</organism>
<name>A0A3M8EWY9_9ACTN</name>